<dbReference type="InterPro" id="IPR008979">
    <property type="entry name" value="Galactose-bd-like_sf"/>
</dbReference>
<name>A0ABY5SH86_9BACL</name>
<keyword evidence="1" id="KW-0732">Signal</keyword>
<evidence type="ECO:0000313" key="3">
    <source>
        <dbReference type="Proteomes" id="UP001057877"/>
    </source>
</evidence>
<evidence type="ECO:0000313" key="2">
    <source>
        <dbReference type="EMBL" id="UVI31830.1"/>
    </source>
</evidence>
<dbReference type="Pfam" id="PF16147">
    <property type="entry name" value="DUF4855"/>
    <property type="match status" value="1"/>
</dbReference>
<keyword evidence="3" id="KW-1185">Reference proteome</keyword>
<reference evidence="2" key="1">
    <citation type="submission" date="2022-01" db="EMBL/GenBank/DDBJ databases">
        <title>Paenibacillus spongiae sp. nov., isolated from marine sponge.</title>
        <authorList>
            <person name="Li Z."/>
            <person name="Zhang M."/>
        </authorList>
    </citation>
    <scope>NUCLEOTIDE SEQUENCE</scope>
    <source>
        <strain evidence="2">PHS-Z3</strain>
    </source>
</reference>
<dbReference type="SUPFAM" id="SSF49785">
    <property type="entry name" value="Galactose-binding domain-like"/>
    <property type="match status" value="1"/>
</dbReference>
<gene>
    <name evidence="2" type="ORF">L1F29_08450</name>
</gene>
<evidence type="ECO:0000256" key="1">
    <source>
        <dbReference type="SAM" id="SignalP"/>
    </source>
</evidence>
<accession>A0ABY5SH86</accession>
<protein>
    <submittedName>
        <fullName evidence="2">DUF4855 domain-containing protein</fullName>
    </submittedName>
</protein>
<dbReference type="InterPro" id="IPR032329">
    <property type="entry name" value="DUF4855"/>
</dbReference>
<proteinExistence type="predicted"/>
<dbReference type="EMBL" id="CP091430">
    <property type="protein sequence ID" value="UVI31830.1"/>
    <property type="molecule type" value="Genomic_DNA"/>
</dbReference>
<sequence length="551" mass="62216">MVSVRKGLTLMLTVVMLLALASTALAKKDAESPRNLASGLSYQLSEDPYESYPDSGNELTDGVNGSLDFMDPAWQGHLRGLTREVVFDLQDYQSIHAVKAHFIQDTGVGIFYPNAVSMYVSDDGVNWAPLKDMNSAIPLWSPGPATDQNFVWDIAEDGLPKDNKNAQAVYTRYVKITFMTQVWTFIDEIEIWGVDGKAKHAVKLKPEQPAYLQPGKATDGIRNLALLYNGHYDSGAGDWTKDNIIPYISYIDGQGEPVDWFYDGVLYLGLRTQDGQRDFGINAKFADWQWYLDKTFAAQGDMWQLNEAAKEVAGKLGEAKHKVKVVLMVPNPGDAVGEFGDVDGDGVMENFNPDQVGMESAYLDKQKAVTWYMNQVKQRWAEKNYSNLELSGMYWLNEGADLYDANDKKIIQYTSGLVHQEKQKFFWIPYFYGGGIFAWEELGFDAVAYQPNFFFDEMDPSRIQAAAELAKQYGIGVEMELDERMNTDPVFKERYIHYLNGGVDYGYMTGAYKAHYQGNTALLDSARSQDPAVRENYDLMYQFVKGTYVKQ</sequence>
<dbReference type="Gene3D" id="2.60.120.260">
    <property type="entry name" value="Galactose-binding domain-like"/>
    <property type="match status" value="1"/>
</dbReference>
<dbReference type="RefSeq" id="WP_258387894.1">
    <property type="nucleotide sequence ID" value="NZ_CP091430.1"/>
</dbReference>
<dbReference type="Proteomes" id="UP001057877">
    <property type="component" value="Chromosome"/>
</dbReference>
<organism evidence="2 3">
    <name type="scientific">Paenibacillus spongiae</name>
    <dbReference type="NCBI Taxonomy" id="2909671"/>
    <lineage>
        <taxon>Bacteria</taxon>
        <taxon>Bacillati</taxon>
        <taxon>Bacillota</taxon>
        <taxon>Bacilli</taxon>
        <taxon>Bacillales</taxon>
        <taxon>Paenibacillaceae</taxon>
        <taxon>Paenibacillus</taxon>
    </lineage>
</organism>
<feature type="signal peptide" evidence="1">
    <location>
        <begin position="1"/>
        <end position="26"/>
    </location>
</feature>
<feature type="chain" id="PRO_5045583057" evidence="1">
    <location>
        <begin position="27"/>
        <end position="551"/>
    </location>
</feature>